<evidence type="ECO:0000256" key="8">
    <source>
        <dbReference type="ARBA" id="ARBA00022741"/>
    </source>
</evidence>
<comment type="cofactor">
    <cofactor evidence="3">
        <name>Mg(2+)</name>
        <dbReference type="ChEBI" id="CHEBI:18420"/>
    </cofactor>
</comment>
<dbReference type="CDD" id="cd00075">
    <property type="entry name" value="HATPase"/>
    <property type="match status" value="1"/>
</dbReference>
<dbReference type="CDD" id="cd06225">
    <property type="entry name" value="HAMP"/>
    <property type="match status" value="1"/>
</dbReference>
<dbReference type="Pfam" id="PF00672">
    <property type="entry name" value="HAMP"/>
    <property type="match status" value="1"/>
</dbReference>
<dbReference type="PANTHER" id="PTHR44936">
    <property type="entry name" value="SENSOR PROTEIN CREC"/>
    <property type="match status" value="1"/>
</dbReference>
<dbReference type="PROSITE" id="PS50109">
    <property type="entry name" value="HIS_KIN"/>
    <property type="match status" value="1"/>
</dbReference>
<dbReference type="PRINTS" id="PR00344">
    <property type="entry name" value="BCTRLSENSOR"/>
</dbReference>
<dbReference type="InterPro" id="IPR036890">
    <property type="entry name" value="HATPase_C_sf"/>
</dbReference>
<dbReference type="Proteomes" id="UP001164020">
    <property type="component" value="Chromosome"/>
</dbReference>
<keyword evidence="19" id="KW-0472">Membrane</keyword>
<evidence type="ECO:0000256" key="5">
    <source>
        <dbReference type="ARBA" id="ARBA00012438"/>
    </source>
</evidence>
<keyword evidence="7" id="KW-0808">Transferase</keyword>
<dbReference type="Pfam" id="PF02518">
    <property type="entry name" value="HATPase_c"/>
    <property type="match status" value="1"/>
</dbReference>
<keyword evidence="19" id="KW-0812">Transmembrane</keyword>
<dbReference type="InterPro" id="IPR005467">
    <property type="entry name" value="His_kinase_dom"/>
</dbReference>
<evidence type="ECO:0000256" key="4">
    <source>
        <dbReference type="ARBA" id="ARBA00004370"/>
    </source>
</evidence>
<dbReference type="InterPro" id="IPR003660">
    <property type="entry name" value="HAMP_dom"/>
</dbReference>
<name>A0ABY7C538_9HYPH</name>
<keyword evidence="12" id="KW-0460">Magnesium</keyword>
<keyword evidence="11 22" id="KW-0067">ATP-binding</keyword>
<dbReference type="InterPro" id="IPR003594">
    <property type="entry name" value="HATPase_dom"/>
</dbReference>
<dbReference type="PROSITE" id="PS50885">
    <property type="entry name" value="HAMP"/>
    <property type="match status" value="1"/>
</dbReference>
<dbReference type="EC" id="2.7.13.3" evidence="5"/>
<evidence type="ECO:0000313" key="23">
    <source>
        <dbReference type="Proteomes" id="UP001164020"/>
    </source>
</evidence>
<keyword evidence="6" id="KW-0597">Phosphoprotein</keyword>
<dbReference type="PANTHER" id="PTHR44936:SF9">
    <property type="entry name" value="SENSOR PROTEIN CREC"/>
    <property type="match status" value="1"/>
</dbReference>
<sequence>MRIVTKVNLALVGVVAISAALNFVILTTTVMPSFQALETETAERNQNRVLEAIKLQREQVANSARDYAFWDDSYEFIRGERSDYEEKNVSAESLKALGVDYFLAVEASGKIKLDKGFDASGEEPVSVRLLSANALPDDHPLRRPFPAIDARSGLMRTAEGLVAVGYAPITTSDRGADPSGILLFGKLLDVEALRQATEVNFVLEPFDAASAPVEGMVQSADVIRTHTVLTGIDGAPLAGVTSTTKRSISAAGQRAIYTAMGLLALGGVLLIGTLAFALRRIAVRRLAALRDHIVRVAATGSLEVIPEDGRGDELSDTVSSFNRMAAQLAELRNELRRQDYHHGAADQAAGILHNVRNAVSPLSAVTWDLARGEDAPWKQNLAKALVQLEDPTLPPDRADKLRQFLALSAQKFLDEAAKRKADLQMLATMVRHVDEILKGEDLASRGERVREPISLVASLAEVSKMIDRRPGIAISGELPADAFVLGHRIAFEQVLGNLLLNAAEAIEASDGTGGTISVSLASTQHSGSPAFDLTIRDDGDGIAADCLERIFEKGYSTRRERSGGLGLHWSANAVNAMSGRIYAESAGKGHGATLHIVLPAAVDQLREAA</sequence>
<gene>
    <name evidence="22" type="ORF">OH818_27710</name>
</gene>
<evidence type="ECO:0000256" key="14">
    <source>
        <dbReference type="ARBA" id="ARBA00023012"/>
    </source>
</evidence>
<organism evidence="22 23">
    <name type="scientific">Jiella pelagia</name>
    <dbReference type="NCBI Taxonomy" id="2986949"/>
    <lineage>
        <taxon>Bacteria</taxon>
        <taxon>Pseudomonadati</taxon>
        <taxon>Pseudomonadota</taxon>
        <taxon>Alphaproteobacteria</taxon>
        <taxon>Hyphomicrobiales</taxon>
        <taxon>Aurantimonadaceae</taxon>
        <taxon>Jiella</taxon>
    </lineage>
</organism>
<protein>
    <recommendedName>
        <fullName evidence="17">Signal transduction histidine-protein kinase/phosphatase MprB</fullName>
        <ecNumber evidence="5">2.7.13.3</ecNumber>
    </recommendedName>
    <alternativeName>
        <fullName evidence="18">Mycobacterial persistence regulator B</fullName>
    </alternativeName>
</protein>
<evidence type="ECO:0000256" key="9">
    <source>
        <dbReference type="ARBA" id="ARBA00022777"/>
    </source>
</evidence>
<dbReference type="Gene3D" id="6.10.340.10">
    <property type="match status" value="1"/>
</dbReference>
<keyword evidence="19" id="KW-1133">Transmembrane helix</keyword>
<feature type="domain" description="HAMP" evidence="21">
    <location>
        <begin position="280"/>
        <end position="333"/>
    </location>
</feature>
<dbReference type="InterPro" id="IPR007892">
    <property type="entry name" value="CHASE4"/>
</dbReference>
<accession>A0ABY7C538</accession>
<evidence type="ECO:0000313" key="22">
    <source>
        <dbReference type="EMBL" id="WAP68945.1"/>
    </source>
</evidence>
<keyword evidence="10" id="KW-0378">Hydrolase</keyword>
<dbReference type="EMBL" id="CP114029">
    <property type="protein sequence ID" value="WAP68945.1"/>
    <property type="molecule type" value="Genomic_DNA"/>
</dbReference>
<dbReference type="Pfam" id="PF05228">
    <property type="entry name" value="CHASE4"/>
    <property type="match status" value="1"/>
</dbReference>
<keyword evidence="23" id="KW-1185">Reference proteome</keyword>
<dbReference type="GO" id="GO:0005524">
    <property type="term" value="F:ATP binding"/>
    <property type="evidence" value="ECO:0007669"/>
    <property type="project" value="UniProtKB-KW"/>
</dbReference>
<dbReference type="SUPFAM" id="SSF55874">
    <property type="entry name" value="ATPase domain of HSP90 chaperone/DNA topoisomerase II/histidine kinase"/>
    <property type="match status" value="1"/>
</dbReference>
<keyword evidence="15" id="KW-0346">Stress response</keyword>
<comment type="catalytic activity">
    <reaction evidence="1">
        <text>ATP + protein L-histidine = ADP + protein N-phospho-L-histidine.</text>
        <dbReference type="EC" id="2.7.13.3"/>
    </reaction>
</comment>
<evidence type="ECO:0000256" key="17">
    <source>
        <dbReference type="ARBA" id="ARBA00040454"/>
    </source>
</evidence>
<evidence type="ECO:0000256" key="13">
    <source>
        <dbReference type="ARBA" id="ARBA00022912"/>
    </source>
</evidence>
<dbReference type="InterPro" id="IPR050980">
    <property type="entry name" value="2C_sensor_his_kinase"/>
</dbReference>
<comment type="subcellular location">
    <subcellularLocation>
        <location evidence="4">Membrane</location>
    </subcellularLocation>
</comment>
<evidence type="ECO:0000256" key="1">
    <source>
        <dbReference type="ARBA" id="ARBA00000085"/>
    </source>
</evidence>
<keyword evidence="9" id="KW-0418">Kinase</keyword>
<evidence type="ECO:0000256" key="12">
    <source>
        <dbReference type="ARBA" id="ARBA00022842"/>
    </source>
</evidence>
<keyword evidence="13" id="KW-0904">Protein phosphatase</keyword>
<evidence type="ECO:0000259" key="21">
    <source>
        <dbReference type="PROSITE" id="PS50885"/>
    </source>
</evidence>
<dbReference type="SMART" id="SM00304">
    <property type="entry name" value="HAMP"/>
    <property type="match status" value="1"/>
</dbReference>
<evidence type="ECO:0000259" key="20">
    <source>
        <dbReference type="PROSITE" id="PS50109"/>
    </source>
</evidence>
<reference evidence="22" key="1">
    <citation type="submission" date="2022-12" db="EMBL/GenBank/DDBJ databases">
        <title>Jiella pelagia sp. nov., isolated from phosphonate enriched culture of Northwest Pacific surface seawater.</title>
        <authorList>
            <person name="Shin D.Y."/>
            <person name="Hwang C.Y."/>
        </authorList>
    </citation>
    <scope>NUCLEOTIDE SEQUENCE</scope>
    <source>
        <strain evidence="22">HL-NP1</strain>
    </source>
</reference>
<dbReference type="InterPro" id="IPR004358">
    <property type="entry name" value="Sig_transdc_His_kin-like_C"/>
</dbReference>
<evidence type="ECO:0000256" key="10">
    <source>
        <dbReference type="ARBA" id="ARBA00022801"/>
    </source>
</evidence>
<feature type="domain" description="Histidine kinase" evidence="20">
    <location>
        <begin position="396"/>
        <end position="602"/>
    </location>
</feature>
<evidence type="ECO:0000256" key="11">
    <source>
        <dbReference type="ARBA" id="ARBA00022840"/>
    </source>
</evidence>
<dbReference type="Gene3D" id="3.30.565.10">
    <property type="entry name" value="Histidine kinase-like ATPase, C-terminal domain"/>
    <property type="match status" value="1"/>
</dbReference>
<keyword evidence="16" id="KW-0464">Manganese</keyword>
<evidence type="ECO:0000256" key="16">
    <source>
        <dbReference type="ARBA" id="ARBA00023211"/>
    </source>
</evidence>
<evidence type="ECO:0000256" key="19">
    <source>
        <dbReference type="SAM" id="Phobius"/>
    </source>
</evidence>
<dbReference type="SMART" id="SM00387">
    <property type="entry name" value="HATPase_c"/>
    <property type="match status" value="1"/>
</dbReference>
<keyword evidence="14" id="KW-0902">Two-component regulatory system</keyword>
<feature type="transmembrane region" description="Helical" evidence="19">
    <location>
        <begin position="7"/>
        <end position="26"/>
    </location>
</feature>
<evidence type="ECO:0000256" key="15">
    <source>
        <dbReference type="ARBA" id="ARBA00023016"/>
    </source>
</evidence>
<keyword evidence="8" id="KW-0547">Nucleotide-binding</keyword>
<dbReference type="RefSeq" id="WP_268881382.1">
    <property type="nucleotide sequence ID" value="NZ_CP114029.1"/>
</dbReference>
<evidence type="ECO:0000256" key="2">
    <source>
        <dbReference type="ARBA" id="ARBA00001936"/>
    </source>
</evidence>
<evidence type="ECO:0000256" key="3">
    <source>
        <dbReference type="ARBA" id="ARBA00001946"/>
    </source>
</evidence>
<evidence type="ECO:0000256" key="18">
    <source>
        <dbReference type="ARBA" id="ARBA00041776"/>
    </source>
</evidence>
<evidence type="ECO:0000256" key="6">
    <source>
        <dbReference type="ARBA" id="ARBA00022553"/>
    </source>
</evidence>
<comment type="cofactor">
    <cofactor evidence="2">
        <name>Mn(2+)</name>
        <dbReference type="ChEBI" id="CHEBI:29035"/>
    </cofactor>
</comment>
<proteinExistence type="predicted"/>
<evidence type="ECO:0000256" key="7">
    <source>
        <dbReference type="ARBA" id="ARBA00022679"/>
    </source>
</evidence>
<feature type="transmembrane region" description="Helical" evidence="19">
    <location>
        <begin position="255"/>
        <end position="278"/>
    </location>
</feature>